<reference evidence="2" key="1">
    <citation type="submission" date="2022-04" db="EMBL/GenBank/DDBJ databases">
        <title>Carnegiea gigantea Genome sequencing and assembly v2.</title>
        <authorList>
            <person name="Copetti D."/>
            <person name="Sanderson M.J."/>
            <person name="Burquez A."/>
            <person name="Wojciechowski M.F."/>
        </authorList>
    </citation>
    <scope>NUCLEOTIDE SEQUENCE</scope>
    <source>
        <strain evidence="2">SGP5-SGP5p</strain>
        <tissue evidence="2">Aerial part</tissue>
    </source>
</reference>
<dbReference type="EMBL" id="JAKOGI010000702">
    <property type="protein sequence ID" value="KAJ8431250.1"/>
    <property type="molecule type" value="Genomic_DNA"/>
</dbReference>
<feature type="region of interest" description="Disordered" evidence="1">
    <location>
        <begin position="264"/>
        <end position="297"/>
    </location>
</feature>
<feature type="region of interest" description="Disordered" evidence="1">
    <location>
        <begin position="206"/>
        <end position="228"/>
    </location>
</feature>
<protein>
    <submittedName>
        <fullName evidence="2">Uncharacterized protein</fullName>
    </submittedName>
</protein>
<dbReference type="OrthoDB" id="1752268at2759"/>
<gene>
    <name evidence="2" type="ORF">Cgig2_011103</name>
</gene>
<evidence type="ECO:0000313" key="2">
    <source>
        <dbReference type="EMBL" id="KAJ8431250.1"/>
    </source>
</evidence>
<organism evidence="2 3">
    <name type="scientific">Carnegiea gigantea</name>
    <dbReference type="NCBI Taxonomy" id="171969"/>
    <lineage>
        <taxon>Eukaryota</taxon>
        <taxon>Viridiplantae</taxon>
        <taxon>Streptophyta</taxon>
        <taxon>Embryophyta</taxon>
        <taxon>Tracheophyta</taxon>
        <taxon>Spermatophyta</taxon>
        <taxon>Magnoliopsida</taxon>
        <taxon>eudicotyledons</taxon>
        <taxon>Gunneridae</taxon>
        <taxon>Pentapetalae</taxon>
        <taxon>Caryophyllales</taxon>
        <taxon>Cactineae</taxon>
        <taxon>Cactaceae</taxon>
        <taxon>Cactoideae</taxon>
        <taxon>Echinocereeae</taxon>
        <taxon>Carnegiea</taxon>
    </lineage>
</organism>
<proteinExistence type="predicted"/>
<dbReference type="Proteomes" id="UP001153076">
    <property type="component" value="Unassembled WGS sequence"/>
</dbReference>
<dbReference type="AlphaFoldDB" id="A0A9Q1Q7S2"/>
<accession>A0A9Q1Q7S2</accession>
<evidence type="ECO:0000313" key="3">
    <source>
        <dbReference type="Proteomes" id="UP001153076"/>
    </source>
</evidence>
<evidence type="ECO:0000256" key="1">
    <source>
        <dbReference type="SAM" id="MobiDB-lite"/>
    </source>
</evidence>
<sequence length="297" mass="32970">MSSMADAITRQVSEQVRRATEAASSVRPHPSFDYPLVHQGKPSHRPKGILSPATRNAAGKRHPMLWRPPTMAAPPKPQNDRKNCELHEQIGHTTIECRELKKALHELADKGQIDRFLKRGPRFLRREQEPAPPPPRDEECSTEVVAIIARGYVKGITQSAWKAQLRNAQQEVNPTGMIHLPVRFGNKIKSNSLEIDFLVVDVPTAYNKGTGGRPTQSPPPDRLGNHGPPLHCRPMKLRSPQCMVNTVHPGLKGSSKSATALSALDNEKRGHKMWKSSGRGRGGHEALLQRQMKDSLT</sequence>
<keyword evidence="3" id="KW-1185">Reference proteome</keyword>
<name>A0A9Q1Q7S2_9CARY</name>
<comment type="caution">
    <text evidence="2">The sequence shown here is derived from an EMBL/GenBank/DDBJ whole genome shotgun (WGS) entry which is preliminary data.</text>
</comment>
<feature type="region of interest" description="Disordered" evidence="1">
    <location>
        <begin position="1"/>
        <end position="81"/>
    </location>
</feature>